<sequence length="206" mass="23929">MNMVIFFPKIFDPRDKVEYMEDLMKQMYGETRGKSCFEKVKFNLTLLFEEYVSTYFVYVPSTISTMMPPPPVRSENVPVGKVQPRVRTQLKKQKMESGDSLNKKSELELETYLLFQFQLWHLSPLFSTSGRVLDNFRSFITPKIVEALICTQDWLRGPGQPTVVEENIDEIEKFEQELTNMRIRIGSSTFVRDGGDDDSIPTVDLD</sequence>
<protein>
    <recommendedName>
        <fullName evidence="1">HAT C-terminal dimerisation domain-containing protein</fullName>
    </recommendedName>
</protein>
<dbReference type="Pfam" id="PF05699">
    <property type="entry name" value="Dimer_Tnp_hAT"/>
    <property type="match status" value="1"/>
</dbReference>
<evidence type="ECO:0000259" key="1">
    <source>
        <dbReference type="Pfam" id="PF05699"/>
    </source>
</evidence>
<feature type="non-terminal residue" evidence="2">
    <location>
        <position position="1"/>
    </location>
</feature>
<comment type="caution">
    <text evidence="2">The sequence shown here is derived from an EMBL/GenBank/DDBJ whole genome shotgun (WGS) entry which is preliminary data.</text>
</comment>
<evidence type="ECO:0000313" key="3">
    <source>
        <dbReference type="Proteomes" id="UP001172457"/>
    </source>
</evidence>
<feature type="domain" description="HAT C-terminal dimerisation" evidence="1">
    <location>
        <begin position="125"/>
        <end position="155"/>
    </location>
</feature>
<evidence type="ECO:0000313" key="2">
    <source>
        <dbReference type="EMBL" id="KAJ9566442.1"/>
    </source>
</evidence>
<dbReference type="GO" id="GO:0046983">
    <property type="term" value="F:protein dimerization activity"/>
    <property type="evidence" value="ECO:0007669"/>
    <property type="project" value="InterPro"/>
</dbReference>
<dbReference type="AlphaFoldDB" id="A0AA38UAP0"/>
<dbReference type="InterPro" id="IPR008906">
    <property type="entry name" value="HATC_C_dom"/>
</dbReference>
<reference evidence="2" key="1">
    <citation type="submission" date="2023-03" db="EMBL/GenBank/DDBJ databases">
        <title>Chromosome-scale reference genome and RAD-based genetic map of yellow starthistle (Centaurea solstitialis) reveal putative structural variation and QTLs associated with invader traits.</title>
        <authorList>
            <person name="Reatini B."/>
            <person name="Cang F.A."/>
            <person name="Jiang Q."/>
            <person name="Mckibben M.T.W."/>
            <person name="Barker M.S."/>
            <person name="Rieseberg L.H."/>
            <person name="Dlugosch K.M."/>
        </authorList>
    </citation>
    <scope>NUCLEOTIDE SEQUENCE</scope>
    <source>
        <strain evidence="2">CAN-66</strain>
        <tissue evidence="2">Leaf</tissue>
    </source>
</reference>
<dbReference type="Proteomes" id="UP001172457">
    <property type="component" value="Chromosome 1"/>
</dbReference>
<name>A0AA38UAP0_9ASTR</name>
<proteinExistence type="predicted"/>
<accession>A0AA38UAP0</accession>
<gene>
    <name evidence="2" type="ORF">OSB04_002408</name>
</gene>
<dbReference type="PANTHER" id="PTHR23272:SF193">
    <property type="entry name" value="OS07G0624100 PROTEIN"/>
    <property type="match status" value="1"/>
</dbReference>
<keyword evidence="3" id="KW-1185">Reference proteome</keyword>
<dbReference type="EMBL" id="JARYMX010000001">
    <property type="protein sequence ID" value="KAJ9566442.1"/>
    <property type="molecule type" value="Genomic_DNA"/>
</dbReference>
<organism evidence="2 3">
    <name type="scientific">Centaurea solstitialis</name>
    <name type="common">yellow star-thistle</name>
    <dbReference type="NCBI Taxonomy" id="347529"/>
    <lineage>
        <taxon>Eukaryota</taxon>
        <taxon>Viridiplantae</taxon>
        <taxon>Streptophyta</taxon>
        <taxon>Embryophyta</taxon>
        <taxon>Tracheophyta</taxon>
        <taxon>Spermatophyta</taxon>
        <taxon>Magnoliopsida</taxon>
        <taxon>eudicotyledons</taxon>
        <taxon>Gunneridae</taxon>
        <taxon>Pentapetalae</taxon>
        <taxon>asterids</taxon>
        <taxon>campanulids</taxon>
        <taxon>Asterales</taxon>
        <taxon>Asteraceae</taxon>
        <taxon>Carduoideae</taxon>
        <taxon>Cardueae</taxon>
        <taxon>Centaureinae</taxon>
        <taxon>Centaurea</taxon>
    </lineage>
</organism>
<dbReference type="PANTHER" id="PTHR23272">
    <property type="entry name" value="BED FINGER-RELATED"/>
    <property type="match status" value="1"/>
</dbReference>